<dbReference type="GO" id="GO:0045296">
    <property type="term" value="F:cadherin binding"/>
    <property type="evidence" value="ECO:0007669"/>
    <property type="project" value="InterPro"/>
</dbReference>
<keyword evidence="1" id="KW-0217">Developmental protein</keyword>
<dbReference type="SMART" id="SM00185">
    <property type="entry name" value="ARM"/>
    <property type="match status" value="7"/>
</dbReference>
<protein>
    <submittedName>
        <fullName evidence="5">Armadillo/beta-catenin-like repeat protein</fullName>
    </submittedName>
</protein>
<evidence type="ECO:0000313" key="4">
    <source>
        <dbReference type="Proteomes" id="UP000267606"/>
    </source>
</evidence>
<dbReference type="AlphaFoldDB" id="A0A183I5C1"/>
<feature type="repeat" description="ARM" evidence="2">
    <location>
        <begin position="266"/>
        <end position="310"/>
    </location>
</feature>
<dbReference type="PANTHER" id="PTHR45976">
    <property type="entry name" value="ARMADILLO SEGMENT POLARITY PROTEIN"/>
    <property type="match status" value="1"/>
</dbReference>
<dbReference type="EMBL" id="UZAJ01041374">
    <property type="protein sequence ID" value="VDP19653.1"/>
    <property type="molecule type" value="Genomic_DNA"/>
</dbReference>
<dbReference type="InterPro" id="IPR000225">
    <property type="entry name" value="Armadillo"/>
</dbReference>
<reference evidence="3 4" key="2">
    <citation type="submission" date="2018-11" db="EMBL/GenBank/DDBJ databases">
        <authorList>
            <consortium name="Pathogen Informatics"/>
        </authorList>
    </citation>
    <scope>NUCLEOTIDE SEQUENCE [LARGE SCALE GENOMIC DNA]</scope>
</reference>
<dbReference type="PROSITE" id="PS50176">
    <property type="entry name" value="ARM_REPEAT"/>
    <property type="match status" value="3"/>
</dbReference>
<name>A0A183I5C1_9BILA</name>
<dbReference type="STRING" id="387005.A0A183I5C1"/>
<organism evidence="5">
    <name type="scientific">Onchocerca flexuosa</name>
    <dbReference type="NCBI Taxonomy" id="387005"/>
    <lineage>
        <taxon>Eukaryota</taxon>
        <taxon>Metazoa</taxon>
        <taxon>Ecdysozoa</taxon>
        <taxon>Nematoda</taxon>
        <taxon>Chromadorea</taxon>
        <taxon>Rhabditida</taxon>
        <taxon>Spirurina</taxon>
        <taxon>Spiruromorpha</taxon>
        <taxon>Filarioidea</taxon>
        <taxon>Onchocercidae</taxon>
        <taxon>Onchocerca</taxon>
    </lineage>
</organism>
<evidence type="ECO:0000256" key="1">
    <source>
        <dbReference type="ARBA" id="ARBA00022473"/>
    </source>
</evidence>
<evidence type="ECO:0000313" key="3">
    <source>
        <dbReference type="EMBL" id="VDP19653.1"/>
    </source>
</evidence>
<gene>
    <name evidence="3" type="ORF">OFLC_LOCUS14933</name>
</gene>
<dbReference type="Pfam" id="PF00514">
    <property type="entry name" value="Arm"/>
    <property type="match status" value="1"/>
</dbReference>
<dbReference type="PRINTS" id="PR01869">
    <property type="entry name" value="BCATNINFAMLY"/>
</dbReference>
<dbReference type="InterPro" id="IPR016024">
    <property type="entry name" value="ARM-type_fold"/>
</dbReference>
<reference evidence="5" key="1">
    <citation type="submission" date="2016-06" db="UniProtKB">
        <authorList>
            <consortium name="WormBaseParasite"/>
        </authorList>
    </citation>
    <scope>IDENTIFICATION</scope>
</reference>
<feature type="repeat" description="ARM" evidence="2">
    <location>
        <begin position="182"/>
        <end position="209"/>
    </location>
</feature>
<dbReference type="WBParaSite" id="OFLC_0001494401-mRNA-1">
    <property type="protein sequence ID" value="OFLC_0001494401-mRNA-1"/>
    <property type="gene ID" value="OFLC_0001494401"/>
</dbReference>
<proteinExistence type="predicted"/>
<evidence type="ECO:0000256" key="2">
    <source>
        <dbReference type="PROSITE-ProRule" id="PRU00259"/>
    </source>
</evidence>
<dbReference type="GO" id="GO:0007155">
    <property type="term" value="P:cell adhesion"/>
    <property type="evidence" value="ECO:0007669"/>
    <property type="project" value="InterPro"/>
</dbReference>
<dbReference type="InterPro" id="IPR011989">
    <property type="entry name" value="ARM-like"/>
</dbReference>
<accession>A0A183I5C1</accession>
<dbReference type="Proteomes" id="UP000267606">
    <property type="component" value="Unassembled WGS sequence"/>
</dbReference>
<keyword evidence="4" id="KW-1185">Reference proteome</keyword>
<dbReference type="InterPro" id="IPR013284">
    <property type="entry name" value="Beta-catenin"/>
</dbReference>
<evidence type="ECO:0000313" key="5">
    <source>
        <dbReference type="WBParaSite" id="OFLC_0001494401-mRNA-1"/>
    </source>
</evidence>
<feature type="repeat" description="ARM" evidence="2">
    <location>
        <begin position="437"/>
        <end position="466"/>
    </location>
</feature>
<dbReference type="SUPFAM" id="SSF48371">
    <property type="entry name" value="ARM repeat"/>
    <property type="match status" value="1"/>
</dbReference>
<sequence length="466" mass="51087">MENGENIRLDYNLSPLLSSDSETNYTCTIFKEIDESYAQTRSDRIRAAMFPDLCPDQASGMASSHRSTIVSKLAEPSQLLTTAIVELLSLQDETELTTKAIPELVKLLADKDETVIMRAVHMVHMLSRESKSVNAIASNPTLVNALCDITRLENDIIRRDALGALSHISEHAEGRMQIFRSGGIPELVRMLGIPLDAVRHYAITTLHNLLLFMDYAKEETRTCGGLEAMTPLLRESNPRFLALLTDSLYLLLLDNPQSKLAFLSLSGPSSLTDLLDTHHHYPKLVYTAVRCIRALSVCPQNKGALISLGMLNVLGDFIDNVDDRTQFAILSAIRNLSDAAANESSLGPLIISLIHIVATGEESTTACAAGILSNLTCNNIRNKQTLCFNRGMDALCNALERFSTIEEVTEPTLCALRHCTARHPLASQAQSDIRLSQTLPVILELISSMRAPVVKAALGLVRNLAL</sequence>
<dbReference type="Gene3D" id="1.25.10.10">
    <property type="entry name" value="Leucine-rich Repeat Variant"/>
    <property type="match status" value="1"/>
</dbReference>
<dbReference type="CDD" id="cd21719">
    <property type="entry name" value="CTNNAbd_CTNNB1-like"/>
    <property type="match status" value="1"/>
</dbReference>